<proteinExistence type="predicted"/>
<sequence length="62" mass="7321">MSMIALNNSIFFETANPITNSRSRDIYFLSDIRCGRMTPLLRKIIQYLLVYPIDTFGHTYMR</sequence>
<reference evidence="1 2" key="1">
    <citation type="submission" date="2019-02" db="EMBL/GenBank/DDBJ databases">
        <title>Genomic Encyclopedia of Archaeal and Bacterial Type Strains, Phase II (KMG-II): from individual species to whole genera.</title>
        <authorList>
            <person name="Goeker M."/>
        </authorList>
    </citation>
    <scope>NUCLEOTIDE SEQUENCE [LARGE SCALE GENOMIC DNA]</scope>
    <source>
        <strain evidence="1 2">DSM 18328</strain>
    </source>
</reference>
<dbReference type="EMBL" id="SHMP01000010">
    <property type="protein sequence ID" value="RZV05234.1"/>
    <property type="molecule type" value="Genomic_DNA"/>
</dbReference>
<name>A0A482Y360_9EURY</name>
<gene>
    <name evidence="1" type="ORF">BDK88_4258</name>
</gene>
<evidence type="ECO:0000313" key="1">
    <source>
        <dbReference type="EMBL" id="RZV05234.1"/>
    </source>
</evidence>
<comment type="caution">
    <text evidence="1">The sequence shown here is derived from an EMBL/GenBank/DDBJ whole genome shotgun (WGS) entry which is preliminary data.</text>
</comment>
<organism evidence="1 2">
    <name type="scientific">Natrinema hispanicum</name>
    <dbReference type="NCBI Taxonomy" id="392421"/>
    <lineage>
        <taxon>Archaea</taxon>
        <taxon>Methanobacteriati</taxon>
        <taxon>Methanobacteriota</taxon>
        <taxon>Stenosarchaea group</taxon>
        <taxon>Halobacteria</taxon>
        <taxon>Halobacteriales</taxon>
        <taxon>Natrialbaceae</taxon>
        <taxon>Natrinema</taxon>
    </lineage>
</organism>
<dbReference type="AlphaFoldDB" id="A0A482Y360"/>
<accession>A0A482Y360</accession>
<protein>
    <submittedName>
        <fullName evidence="1">Uncharacterized protein</fullName>
    </submittedName>
</protein>
<evidence type="ECO:0000313" key="2">
    <source>
        <dbReference type="Proteomes" id="UP000291097"/>
    </source>
</evidence>
<dbReference type="Proteomes" id="UP000291097">
    <property type="component" value="Unassembled WGS sequence"/>
</dbReference>